<dbReference type="PROSITE" id="PS50808">
    <property type="entry name" value="ZF_BED"/>
    <property type="match status" value="1"/>
</dbReference>
<evidence type="ECO:0000256" key="3">
    <source>
        <dbReference type="ARBA" id="ARBA00022833"/>
    </source>
</evidence>
<feature type="region of interest" description="Disordered" evidence="5">
    <location>
        <begin position="1"/>
        <end position="27"/>
    </location>
</feature>
<evidence type="ECO:0000256" key="1">
    <source>
        <dbReference type="ARBA" id="ARBA00022723"/>
    </source>
</evidence>
<evidence type="ECO:0000256" key="4">
    <source>
        <dbReference type="PROSITE-ProRule" id="PRU00027"/>
    </source>
</evidence>
<keyword evidence="1" id="KW-0479">Metal-binding</keyword>
<accession>A0A8C4ZX40</accession>
<evidence type="ECO:0000256" key="5">
    <source>
        <dbReference type="SAM" id="MobiDB-lite"/>
    </source>
</evidence>
<dbReference type="GO" id="GO:0003677">
    <property type="term" value="F:DNA binding"/>
    <property type="evidence" value="ECO:0007669"/>
    <property type="project" value="InterPro"/>
</dbReference>
<dbReference type="OMA" id="MIRFICE"/>
<evidence type="ECO:0000256" key="2">
    <source>
        <dbReference type="ARBA" id="ARBA00022771"/>
    </source>
</evidence>
<dbReference type="Ensembl" id="ENSGMOT00000031261.1">
    <property type="protein sequence ID" value="ENSGMOP00000022961.1"/>
    <property type="gene ID" value="ENSGMOG00000028100.1"/>
</dbReference>
<feature type="domain" description="BED-type" evidence="6">
    <location>
        <begin position="26"/>
        <end position="88"/>
    </location>
</feature>
<dbReference type="Proteomes" id="UP000694546">
    <property type="component" value="Chromosome 16"/>
</dbReference>
<dbReference type="Pfam" id="PF02892">
    <property type="entry name" value="zf-BED"/>
    <property type="match status" value="1"/>
</dbReference>
<dbReference type="SUPFAM" id="SSF53098">
    <property type="entry name" value="Ribonuclease H-like"/>
    <property type="match status" value="1"/>
</dbReference>
<reference evidence="7" key="1">
    <citation type="submission" date="2025-08" db="UniProtKB">
        <authorList>
            <consortium name="Ensembl"/>
        </authorList>
    </citation>
    <scope>IDENTIFICATION</scope>
</reference>
<dbReference type="InterPro" id="IPR012337">
    <property type="entry name" value="RNaseH-like_sf"/>
</dbReference>
<dbReference type="GO" id="GO:0008270">
    <property type="term" value="F:zinc ion binding"/>
    <property type="evidence" value="ECO:0007669"/>
    <property type="project" value="UniProtKB-KW"/>
</dbReference>
<dbReference type="AlphaFoldDB" id="A0A8C4ZX40"/>
<evidence type="ECO:0000313" key="8">
    <source>
        <dbReference type="Proteomes" id="UP000694546"/>
    </source>
</evidence>
<sequence length="422" mass="47904">MMADMEADDGDSPATSEETNTSRSSSNLVHPWPYLQNMFSFVEKRGESYIMQCKLCVPKKSNISAYKNSTSNLRKHVERRHPSKMKAFIDCVATRKRTSDSEPQEVVAKQVKLDEMMAAGVGRRVPQSKLDKLVMAFICDGHHALSVVEQPAFKDLITTLNPQSHVISRPTLRIRIQEAANHMKTNLMSHLAKVRYVGTTTDCWTAHQQSFLGMTVHWIDEHTLERQSAALACKRLKGSHTFDILAAAIDDIHCQYKIRGKVVRTTTDSGSNFIKAFAVFGEHSQDPEESDPDCEEPDTNDLVDAFSILEKDTRLEFQLPSHQRCACHLLNLVATTDATKADDTYKRLSRSSFAKCQGLWNKTGRSYVAAEFVQDQCQLQLIRPNQTRWNSTYMAIERLLRIIDDKGEVAIRNVCEEFRLKM</sequence>
<organism evidence="7 8">
    <name type="scientific">Gadus morhua</name>
    <name type="common">Atlantic cod</name>
    <dbReference type="NCBI Taxonomy" id="8049"/>
    <lineage>
        <taxon>Eukaryota</taxon>
        <taxon>Metazoa</taxon>
        <taxon>Chordata</taxon>
        <taxon>Craniata</taxon>
        <taxon>Vertebrata</taxon>
        <taxon>Euteleostomi</taxon>
        <taxon>Actinopterygii</taxon>
        <taxon>Neopterygii</taxon>
        <taxon>Teleostei</taxon>
        <taxon>Neoteleostei</taxon>
        <taxon>Acanthomorphata</taxon>
        <taxon>Zeiogadaria</taxon>
        <taxon>Gadariae</taxon>
        <taxon>Gadiformes</taxon>
        <taxon>Gadoidei</taxon>
        <taxon>Gadidae</taxon>
        <taxon>Gadus</taxon>
    </lineage>
</organism>
<dbReference type="GeneTree" id="ENSGT00940000164914"/>
<dbReference type="InterPro" id="IPR003656">
    <property type="entry name" value="Znf_BED"/>
</dbReference>
<feature type="compositionally biased region" description="Acidic residues" evidence="5">
    <location>
        <begin position="1"/>
        <end position="11"/>
    </location>
</feature>
<reference evidence="7" key="2">
    <citation type="submission" date="2025-09" db="UniProtKB">
        <authorList>
            <consortium name="Ensembl"/>
        </authorList>
    </citation>
    <scope>IDENTIFICATION</scope>
</reference>
<keyword evidence="3" id="KW-0862">Zinc</keyword>
<feature type="compositionally biased region" description="Low complexity" evidence="5">
    <location>
        <begin position="15"/>
        <end position="27"/>
    </location>
</feature>
<proteinExistence type="predicted"/>
<dbReference type="PANTHER" id="PTHR47501:SF5">
    <property type="entry name" value="HAT C-TERMINAL DIMERISATION DOMAIN-CONTAINING PROTEIN"/>
    <property type="match status" value="1"/>
</dbReference>
<keyword evidence="8" id="KW-1185">Reference proteome</keyword>
<keyword evidence="2 4" id="KW-0863">Zinc-finger</keyword>
<name>A0A8C4ZX40_GADMO</name>
<evidence type="ECO:0000313" key="7">
    <source>
        <dbReference type="Ensembl" id="ENSGMOP00000022961.1"/>
    </source>
</evidence>
<evidence type="ECO:0000259" key="6">
    <source>
        <dbReference type="PROSITE" id="PS50808"/>
    </source>
</evidence>
<dbReference type="PANTHER" id="PTHR47501">
    <property type="entry name" value="TRANSPOSASE-RELATED"/>
    <property type="match status" value="1"/>
</dbReference>
<protein>
    <recommendedName>
        <fullName evidence="6">BED-type domain-containing protein</fullName>
    </recommendedName>
</protein>